<gene>
    <name evidence="1" type="ORF">AK812_SmicGene37513</name>
</gene>
<dbReference type="OrthoDB" id="442032at2759"/>
<dbReference type="AlphaFoldDB" id="A0A1Q9CG30"/>
<dbReference type="EMBL" id="LSRX01001241">
    <property type="protein sequence ID" value="OLP81888.1"/>
    <property type="molecule type" value="Genomic_DNA"/>
</dbReference>
<reference evidence="1 2" key="1">
    <citation type="submission" date="2016-02" db="EMBL/GenBank/DDBJ databases">
        <title>Genome analysis of coral dinoflagellate symbionts highlights evolutionary adaptations to a symbiotic lifestyle.</title>
        <authorList>
            <person name="Aranda M."/>
            <person name="Li Y."/>
            <person name="Liew Y.J."/>
            <person name="Baumgarten S."/>
            <person name="Simakov O."/>
            <person name="Wilson M."/>
            <person name="Piel J."/>
            <person name="Ashoor H."/>
            <person name="Bougouffa S."/>
            <person name="Bajic V.B."/>
            <person name="Ryu T."/>
            <person name="Ravasi T."/>
            <person name="Bayer T."/>
            <person name="Micklem G."/>
            <person name="Kim H."/>
            <person name="Bhak J."/>
            <person name="Lajeunesse T.C."/>
            <person name="Voolstra C.R."/>
        </authorList>
    </citation>
    <scope>NUCLEOTIDE SEQUENCE [LARGE SCALE GENOMIC DNA]</scope>
    <source>
        <strain evidence="1 2">CCMP2467</strain>
    </source>
</reference>
<dbReference type="Proteomes" id="UP000186817">
    <property type="component" value="Unassembled WGS sequence"/>
</dbReference>
<organism evidence="1 2">
    <name type="scientific">Symbiodinium microadriaticum</name>
    <name type="common">Dinoflagellate</name>
    <name type="synonym">Zooxanthella microadriatica</name>
    <dbReference type="NCBI Taxonomy" id="2951"/>
    <lineage>
        <taxon>Eukaryota</taxon>
        <taxon>Sar</taxon>
        <taxon>Alveolata</taxon>
        <taxon>Dinophyceae</taxon>
        <taxon>Suessiales</taxon>
        <taxon>Symbiodiniaceae</taxon>
        <taxon>Symbiodinium</taxon>
    </lineage>
</organism>
<proteinExistence type="predicted"/>
<keyword evidence="2" id="KW-1185">Reference proteome</keyword>
<protein>
    <submittedName>
        <fullName evidence="1">Uncharacterized protein</fullName>
    </submittedName>
</protein>
<accession>A0A1Q9CG30</accession>
<evidence type="ECO:0000313" key="1">
    <source>
        <dbReference type="EMBL" id="OLP81888.1"/>
    </source>
</evidence>
<name>A0A1Q9CG30_SYMMI</name>
<sequence length="220" mass="25043">MRPPPPRGDPGGLYYPLQGEEEAQRFCCAYEVEHAAERYFAVALGGQSQDMRRWLSGRSGAGEEPYVLEFRLAEEERRWDYRFARVAKLSSATWRPLAWSCDRHTVFWLACFVGREDGKNYLQAGLDIFPEKRFFSARLASFPKMMGFGLPAGAPGPFFVRDVVLFGRGALRPAPFAGRDHLVEVPLTRREAEKALRKERLSGEGCFKASEKMSWCARVH</sequence>
<comment type="caution">
    <text evidence="1">The sequence shown here is derived from an EMBL/GenBank/DDBJ whole genome shotgun (WGS) entry which is preliminary data.</text>
</comment>
<evidence type="ECO:0000313" key="2">
    <source>
        <dbReference type="Proteomes" id="UP000186817"/>
    </source>
</evidence>